<gene>
    <name evidence="3" type="ORF">DRJ00_05105</name>
</gene>
<dbReference type="CDD" id="cd07361">
    <property type="entry name" value="MEMO_like"/>
    <property type="match status" value="1"/>
</dbReference>
<proteinExistence type="inferred from homology"/>
<dbReference type="NCBIfam" id="NF001987">
    <property type="entry name" value="PRK00782.1"/>
    <property type="match status" value="1"/>
</dbReference>
<evidence type="ECO:0000256" key="2">
    <source>
        <dbReference type="HAMAP-Rule" id="MF_00055"/>
    </source>
</evidence>
<dbReference type="EMBL" id="QMPZ01000064">
    <property type="protein sequence ID" value="RLE09085.1"/>
    <property type="molecule type" value="Genomic_DNA"/>
</dbReference>
<comment type="similarity">
    <text evidence="1 2">Belongs to the MEMO1 family.</text>
</comment>
<name>A0A497E684_UNCAE</name>
<dbReference type="NCBIfam" id="TIGR04336">
    <property type="entry name" value="AmmeMemoSam_B"/>
    <property type="match status" value="1"/>
</dbReference>
<sequence length="284" mass="31118">MVKIIRRPAVAGSFYEGTEKALKRQIESCYTHPLGPGKVPYLSSKRKGNILGLVSPHAGYMYSGPVAAWGFYEVVQEEVPEVVVILGPNHHGYGAPVAIMEEGMWETPLGGIKIDEELAKKIRAACSLIEPDESAHKMEHSLEVQLPFLQYSYGESFKLIPICMMQQDQGVSQKVGEALAEVLKGKNSLIIASTDLTHYEPREFAEREDKKVLEAILSRDPQRLAKVVFKRSVSMCGPGPVMAMLTATSLLGGKKARLLKYATSGDITGDYNAVVGYSSVCIEK</sequence>
<evidence type="ECO:0000256" key="1">
    <source>
        <dbReference type="ARBA" id="ARBA00006315"/>
    </source>
</evidence>
<accession>A0A497E684</accession>
<evidence type="ECO:0000313" key="4">
    <source>
        <dbReference type="Proteomes" id="UP000279422"/>
    </source>
</evidence>
<organism evidence="3 4">
    <name type="scientific">Aerophobetes bacterium</name>
    <dbReference type="NCBI Taxonomy" id="2030807"/>
    <lineage>
        <taxon>Bacteria</taxon>
        <taxon>Candidatus Aerophobota</taxon>
    </lineage>
</organism>
<dbReference type="InterPro" id="IPR002737">
    <property type="entry name" value="MEMO1_fam"/>
</dbReference>
<reference evidence="3 4" key="1">
    <citation type="submission" date="2018-06" db="EMBL/GenBank/DDBJ databases">
        <title>Extensive metabolic versatility and redundancy in microbially diverse, dynamic hydrothermal sediments.</title>
        <authorList>
            <person name="Dombrowski N."/>
            <person name="Teske A."/>
            <person name="Baker B.J."/>
        </authorList>
    </citation>
    <scope>NUCLEOTIDE SEQUENCE [LARGE SCALE GENOMIC DNA]</scope>
    <source>
        <strain evidence="3">B47_G16</strain>
    </source>
</reference>
<dbReference type="Proteomes" id="UP000279422">
    <property type="component" value="Unassembled WGS sequence"/>
</dbReference>
<dbReference type="PANTHER" id="PTHR11060">
    <property type="entry name" value="PROTEIN MEMO1"/>
    <property type="match status" value="1"/>
</dbReference>
<protein>
    <recommendedName>
        <fullName evidence="2">MEMO1 family protein DRJ00_05105</fullName>
    </recommendedName>
</protein>
<evidence type="ECO:0000313" key="3">
    <source>
        <dbReference type="EMBL" id="RLE09085.1"/>
    </source>
</evidence>
<dbReference type="PANTHER" id="PTHR11060:SF0">
    <property type="entry name" value="PROTEIN MEMO1"/>
    <property type="match status" value="1"/>
</dbReference>
<dbReference type="SUPFAM" id="SSF53213">
    <property type="entry name" value="LigB-like"/>
    <property type="match status" value="1"/>
</dbReference>
<dbReference type="Gene3D" id="3.40.830.10">
    <property type="entry name" value="LigB-like"/>
    <property type="match status" value="1"/>
</dbReference>
<dbReference type="Pfam" id="PF01875">
    <property type="entry name" value="Memo"/>
    <property type="match status" value="1"/>
</dbReference>
<dbReference type="AlphaFoldDB" id="A0A497E684"/>
<dbReference type="HAMAP" id="MF_00055">
    <property type="entry name" value="MEMO1"/>
    <property type="match status" value="1"/>
</dbReference>
<comment type="caution">
    <text evidence="3">The sequence shown here is derived from an EMBL/GenBank/DDBJ whole genome shotgun (WGS) entry which is preliminary data.</text>
</comment>